<evidence type="ECO:0000256" key="2">
    <source>
        <dbReference type="SAM" id="SignalP"/>
    </source>
</evidence>
<dbReference type="InterPro" id="IPR042100">
    <property type="entry name" value="Bug_dom1"/>
</dbReference>
<dbReference type="PANTHER" id="PTHR42928">
    <property type="entry name" value="TRICARBOXYLATE-BINDING PROTEIN"/>
    <property type="match status" value="1"/>
</dbReference>
<dbReference type="EMBL" id="NEVK01000003">
    <property type="protein sequence ID" value="OZI24501.1"/>
    <property type="molecule type" value="Genomic_DNA"/>
</dbReference>
<dbReference type="InterPro" id="IPR005064">
    <property type="entry name" value="BUG"/>
</dbReference>
<dbReference type="PANTHER" id="PTHR42928:SF5">
    <property type="entry name" value="BLR1237 PROTEIN"/>
    <property type="match status" value="1"/>
</dbReference>
<keyword evidence="2" id="KW-0732">Signal</keyword>
<name>A0A261RHU3_9BORD</name>
<dbReference type="CDD" id="cd07012">
    <property type="entry name" value="PBP2_Bug_TTT"/>
    <property type="match status" value="1"/>
</dbReference>
<sequence length="326" mass="34865">MNIRNLLRATALTMTLCAMGTAAQAQGKYPERPIRLLVGYAPGGPVDTTARVFAKYLGDKLGQSVVVENRAGASGMIASDAVAKASPDGYLLSFAASPSLTISPLVQNSKLFDPRKDFTPIGMVVDYTNVLLVGPQVKARTVEELIQFAKANPEAVSFGSAGVGASNHLSAELLKLQADAPMLHVPYRGNSPAMMDVVSGKITFMFDITSTAIPFIQSGKARALAVTSRTRNPELPDVPTMIEAGLKDYEVVGWYALMAPPKLPDDVRNRLAEALSAVSQDPAFRKAMVDGGYTVNDGDGKAVQDRIEREYAMWADVIKSANIQTN</sequence>
<comment type="similarity">
    <text evidence="1">Belongs to the UPF0065 (bug) family.</text>
</comment>
<gene>
    <name evidence="3" type="ORF">CAL19_03010</name>
</gene>
<evidence type="ECO:0000313" key="3">
    <source>
        <dbReference type="EMBL" id="OZI24501.1"/>
    </source>
</evidence>
<dbReference type="PIRSF" id="PIRSF017082">
    <property type="entry name" value="YflP"/>
    <property type="match status" value="1"/>
</dbReference>
<dbReference type="AlphaFoldDB" id="A0A261RHU3"/>
<dbReference type="RefSeq" id="WP_026640951.1">
    <property type="nucleotide sequence ID" value="NZ_NEVK01000003.1"/>
</dbReference>
<dbReference type="Proteomes" id="UP000216947">
    <property type="component" value="Unassembled WGS sequence"/>
</dbReference>
<feature type="signal peptide" evidence="2">
    <location>
        <begin position="1"/>
        <end position="25"/>
    </location>
</feature>
<keyword evidence="4" id="KW-1185">Reference proteome</keyword>
<protein>
    <submittedName>
        <fullName evidence="3">ABC transporter substrate-binding protein</fullName>
    </submittedName>
</protein>
<dbReference type="SUPFAM" id="SSF53850">
    <property type="entry name" value="Periplasmic binding protein-like II"/>
    <property type="match status" value="1"/>
</dbReference>
<comment type="caution">
    <text evidence="3">The sequence shown here is derived from an EMBL/GenBank/DDBJ whole genome shotgun (WGS) entry which is preliminary data.</text>
</comment>
<reference evidence="4" key="1">
    <citation type="submission" date="2017-05" db="EMBL/GenBank/DDBJ databases">
        <title>Complete and WGS of Bordetella genogroups.</title>
        <authorList>
            <person name="Spilker T."/>
            <person name="Lipuma J."/>
        </authorList>
    </citation>
    <scope>NUCLEOTIDE SEQUENCE [LARGE SCALE GENOMIC DNA]</scope>
    <source>
        <strain evidence="4">AU18089</strain>
    </source>
</reference>
<dbReference type="Gene3D" id="3.40.190.10">
    <property type="entry name" value="Periplasmic binding protein-like II"/>
    <property type="match status" value="1"/>
</dbReference>
<proteinExistence type="inferred from homology"/>
<organism evidence="3 4">
    <name type="scientific">Bordetella genomosp. 7</name>
    <dbReference type="NCBI Taxonomy" id="1416805"/>
    <lineage>
        <taxon>Bacteria</taxon>
        <taxon>Pseudomonadati</taxon>
        <taxon>Pseudomonadota</taxon>
        <taxon>Betaproteobacteria</taxon>
        <taxon>Burkholderiales</taxon>
        <taxon>Alcaligenaceae</taxon>
        <taxon>Bordetella</taxon>
    </lineage>
</organism>
<dbReference type="Gene3D" id="3.40.190.150">
    <property type="entry name" value="Bordetella uptake gene, domain 1"/>
    <property type="match status" value="1"/>
</dbReference>
<accession>A0A261RHU3</accession>
<dbReference type="Pfam" id="PF03401">
    <property type="entry name" value="TctC"/>
    <property type="match status" value="1"/>
</dbReference>
<evidence type="ECO:0000313" key="4">
    <source>
        <dbReference type="Proteomes" id="UP000216947"/>
    </source>
</evidence>
<feature type="chain" id="PRO_5012062663" evidence="2">
    <location>
        <begin position="26"/>
        <end position="326"/>
    </location>
</feature>
<evidence type="ECO:0000256" key="1">
    <source>
        <dbReference type="ARBA" id="ARBA00006987"/>
    </source>
</evidence>